<dbReference type="InterPro" id="IPR037579">
    <property type="entry name" value="FIB_ANG-like"/>
</dbReference>
<dbReference type="PANTHER" id="PTHR47221:SF5">
    <property type="entry name" value="FIBRINOGEN C-TERMINAL DOMAIN-CONTAINING PROTEIN"/>
    <property type="match status" value="1"/>
</dbReference>
<gene>
    <name evidence="7" type="primary">LOC106478066</name>
</gene>
<evidence type="ECO:0000256" key="1">
    <source>
        <dbReference type="ARBA" id="ARBA00004613"/>
    </source>
</evidence>
<keyword evidence="3" id="KW-1015">Disulfide bond</keyword>
<dbReference type="SMART" id="SM00186">
    <property type="entry name" value="FBG"/>
    <property type="match status" value="1"/>
</dbReference>
<dbReference type="NCBIfam" id="NF040941">
    <property type="entry name" value="GGGWT_bact"/>
    <property type="match status" value="1"/>
</dbReference>
<evidence type="ECO:0000259" key="5">
    <source>
        <dbReference type="PROSITE" id="PS51406"/>
    </source>
</evidence>
<dbReference type="Proteomes" id="UP000694941">
    <property type="component" value="Unplaced"/>
</dbReference>
<evidence type="ECO:0000256" key="4">
    <source>
        <dbReference type="ARBA" id="ARBA00023180"/>
    </source>
</evidence>
<name>A0ABM1C4L2_LIMPO</name>
<keyword evidence="6" id="KW-1185">Reference proteome</keyword>
<feature type="domain" description="Fibrinogen C-terminal" evidence="5">
    <location>
        <begin position="40"/>
        <end position="264"/>
    </location>
</feature>
<reference evidence="7" key="1">
    <citation type="submission" date="2025-08" db="UniProtKB">
        <authorList>
            <consortium name="RefSeq"/>
        </authorList>
    </citation>
    <scope>IDENTIFICATION</scope>
    <source>
        <tissue evidence="7">Muscle</tissue>
    </source>
</reference>
<dbReference type="RefSeq" id="XP_013794031.1">
    <property type="nucleotide sequence ID" value="XM_013938577.2"/>
</dbReference>
<evidence type="ECO:0000256" key="3">
    <source>
        <dbReference type="ARBA" id="ARBA00023157"/>
    </source>
</evidence>
<dbReference type="Pfam" id="PF00147">
    <property type="entry name" value="Fibrinogen_C"/>
    <property type="match status" value="1"/>
</dbReference>
<dbReference type="Gene3D" id="3.90.215.10">
    <property type="entry name" value="Gamma Fibrinogen, chain A, domain 1"/>
    <property type="match status" value="1"/>
</dbReference>
<dbReference type="PANTHER" id="PTHR47221">
    <property type="entry name" value="FIBRINOGEN ALPHA CHAIN"/>
    <property type="match status" value="1"/>
</dbReference>
<dbReference type="InterPro" id="IPR036056">
    <property type="entry name" value="Fibrinogen-like_C"/>
</dbReference>
<comment type="subcellular location">
    <subcellularLocation>
        <location evidence="1">Secreted</location>
    </subcellularLocation>
</comment>
<dbReference type="CDD" id="cd00087">
    <property type="entry name" value="FReD"/>
    <property type="match status" value="1"/>
</dbReference>
<evidence type="ECO:0000313" key="6">
    <source>
        <dbReference type="Proteomes" id="UP000694941"/>
    </source>
</evidence>
<dbReference type="PROSITE" id="PS51406">
    <property type="entry name" value="FIBRINOGEN_C_2"/>
    <property type="match status" value="1"/>
</dbReference>
<protein>
    <submittedName>
        <fullName evidence="7">Techylectin-5B-like</fullName>
    </submittedName>
</protein>
<organism evidence="6 7">
    <name type="scientific">Limulus polyphemus</name>
    <name type="common">Atlantic horseshoe crab</name>
    <dbReference type="NCBI Taxonomy" id="6850"/>
    <lineage>
        <taxon>Eukaryota</taxon>
        <taxon>Metazoa</taxon>
        <taxon>Ecdysozoa</taxon>
        <taxon>Arthropoda</taxon>
        <taxon>Chelicerata</taxon>
        <taxon>Merostomata</taxon>
        <taxon>Xiphosura</taxon>
        <taxon>Limulidae</taxon>
        <taxon>Limulus</taxon>
    </lineage>
</organism>
<dbReference type="InterPro" id="IPR014716">
    <property type="entry name" value="Fibrinogen_a/b/g_C_1"/>
</dbReference>
<dbReference type="InterPro" id="IPR002181">
    <property type="entry name" value="Fibrinogen_a/b/g_C_dom"/>
</dbReference>
<keyword evidence="4" id="KW-0325">Glycoprotein</keyword>
<proteinExistence type="predicted"/>
<sequence length="269" mass="31076">MTKTHDLEDILDAVSVSVFEMLKAAKEILKGITATVEEKCIKAARFTDCADLRSYGYVQSDEIYCIWPRYLKKPIHVVCDMDTEGGGWTVIQRRGYFKDMPQDFNQSWFSYSVGFGNLKEDFWLGNDIIFALTNQKEMELRVELEDFSGKSAYAQYSSFLVLSERRKYQMFVTNYTGDAGDSLSAHSEMYFSTKNVDNDNSPDRHCGFELFCGWWFTTCHPSNLNAIYYRSGKPPKHWQGIVWNTFGGYEISLKKTEIKIRPAKFPVPM</sequence>
<accession>A0ABM1C4L2</accession>
<evidence type="ECO:0000313" key="7">
    <source>
        <dbReference type="RefSeq" id="XP_013794031.1"/>
    </source>
</evidence>
<evidence type="ECO:0000256" key="2">
    <source>
        <dbReference type="ARBA" id="ARBA00022525"/>
    </source>
</evidence>
<keyword evidence="2" id="KW-0964">Secreted</keyword>
<dbReference type="SUPFAM" id="SSF56496">
    <property type="entry name" value="Fibrinogen C-terminal domain-like"/>
    <property type="match status" value="1"/>
</dbReference>
<dbReference type="GeneID" id="106478066"/>